<evidence type="ECO:0000256" key="1">
    <source>
        <dbReference type="ARBA" id="ARBA00004604"/>
    </source>
</evidence>
<feature type="non-terminal residue" evidence="9">
    <location>
        <position position="456"/>
    </location>
</feature>
<evidence type="ECO:0000256" key="5">
    <source>
        <dbReference type="RuleBase" id="RU364032"/>
    </source>
</evidence>
<reference evidence="9 10" key="1">
    <citation type="journal article" date="2019" name="Sci. Rep.">
        <title>Comparative genomics of chytrid fungi reveal insights into the obligate biotrophic and pathogenic lifestyle of Synchytrium endobioticum.</title>
        <authorList>
            <person name="van de Vossenberg B.T.L.H."/>
            <person name="Warris S."/>
            <person name="Nguyen H.D.T."/>
            <person name="van Gent-Pelzer M.P.E."/>
            <person name="Joly D.L."/>
            <person name="van de Geest H.C."/>
            <person name="Bonants P.J.M."/>
            <person name="Smith D.S."/>
            <person name="Levesque C.A."/>
            <person name="van der Lee T.A.J."/>
        </authorList>
    </citation>
    <scope>NUCLEOTIDE SEQUENCE [LARGE SCALE GENOMIC DNA]</scope>
    <source>
        <strain evidence="9 10">CBS 675.73</strain>
    </source>
</reference>
<dbReference type="GO" id="GO:0003723">
    <property type="term" value="F:RNA binding"/>
    <property type="evidence" value="ECO:0007669"/>
    <property type="project" value="UniProtKB-KW"/>
</dbReference>
<dbReference type="Proteomes" id="UP000320333">
    <property type="component" value="Unassembled WGS sequence"/>
</dbReference>
<feature type="compositionally biased region" description="Acidic residues" evidence="6">
    <location>
        <begin position="54"/>
        <end position="70"/>
    </location>
</feature>
<keyword evidence="4 5" id="KW-0539">Nucleus</keyword>
<keyword evidence="5" id="KW-0690">Ribosome biogenesis</keyword>
<gene>
    <name evidence="9" type="ORF">CcCBS67573_g10412</name>
</gene>
<accession>A0A507CZA2</accession>
<dbReference type="GO" id="GO:0034456">
    <property type="term" value="C:UTP-C complex"/>
    <property type="evidence" value="ECO:0007669"/>
    <property type="project" value="TreeGrafter"/>
</dbReference>
<dbReference type="InterPro" id="IPR005554">
    <property type="entry name" value="NOL6/Upt22"/>
</dbReference>
<comment type="caution">
    <text evidence="9">The sequence shown here is derived from an EMBL/GenBank/DDBJ whole genome shotgun (WGS) entry which is preliminary data.</text>
</comment>
<dbReference type="AlphaFoldDB" id="A0A507CZA2"/>
<evidence type="ECO:0000313" key="9">
    <source>
        <dbReference type="EMBL" id="TPX44398.1"/>
    </source>
</evidence>
<feature type="compositionally biased region" description="Low complexity" evidence="6">
    <location>
        <begin position="1"/>
        <end position="19"/>
    </location>
</feature>
<dbReference type="PANTHER" id="PTHR17972:SF0">
    <property type="entry name" value="NUCLEOLAR PROTEIN 6"/>
    <property type="match status" value="1"/>
</dbReference>
<evidence type="ECO:0000256" key="2">
    <source>
        <dbReference type="ARBA" id="ARBA00006674"/>
    </source>
</evidence>
<evidence type="ECO:0000259" key="7">
    <source>
        <dbReference type="Pfam" id="PF03813"/>
    </source>
</evidence>
<dbReference type="GO" id="GO:0032545">
    <property type="term" value="C:CURI complex"/>
    <property type="evidence" value="ECO:0007669"/>
    <property type="project" value="TreeGrafter"/>
</dbReference>
<dbReference type="Pfam" id="PF17403">
    <property type="entry name" value="Nrap_D2"/>
    <property type="match status" value="1"/>
</dbReference>
<dbReference type="PANTHER" id="PTHR17972">
    <property type="entry name" value="NUCLEOLAR RNA-ASSOCIATED PROTEIN"/>
    <property type="match status" value="1"/>
</dbReference>
<evidence type="ECO:0000313" key="10">
    <source>
        <dbReference type="Proteomes" id="UP000320333"/>
    </source>
</evidence>
<evidence type="ECO:0000256" key="4">
    <source>
        <dbReference type="ARBA" id="ARBA00023242"/>
    </source>
</evidence>
<dbReference type="GO" id="GO:0006364">
    <property type="term" value="P:rRNA processing"/>
    <property type="evidence" value="ECO:0007669"/>
    <property type="project" value="UniProtKB-KW"/>
</dbReference>
<dbReference type="GO" id="GO:0006409">
    <property type="term" value="P:tRNA export from nucleus"/>
    <property type="evidence" value="ECO:0007669"/>
    <property type="project" value="TreeGrafter"/>
</dbReference>
<sequence length="456" mass="50520">MPPFAPKTTKPATAPKRAAMVPKQKRPREEEENEEEEEEKDMDEIEADQGNADDIMDGEFSEMESDAADEPESKSDSKAKKRKPNGSDAKYRAPSNEEMIQLKEATDLFQSNLFKLSIDELLKEASIDYTKTGNLDKALHGIKAVLDGCSDLKDMTLDQAVVSLAKKDVVIPFPEQVDPSIQYKFSFKKPEKVFIAGSYLVKTITKGKNGFNVDVAVQMPDSIFTEKDHINNRYFNKRAYYLAVIAAALKSKPNFARISFQHLNKDPRRPILVIESHTSEKSEGGFNHIGGPGGVQIRILPVVNAEFFATHKLAPGRNSNRPQTTDSASAVAAALPATPRYNTSLLMDTTLVSHLNLLHKQAAACPAFRDAVILGKVWLNQRGLSESGFSGFIWSLVIVYLLGQGNRVNQSTSVSLKDSFSSYQIVKLTIDFLANHNFADEPLFMTPDGKPIDHPD</sequence>
<feature type="region of interest" description="Disordered" evidence="6">
    <location>
        <begin position="1"/>
        <end position="96"/>
    </location>
</feature>
<evidence type="ECO:0000256" key="3">
    <source>
        <dbReference type="ARBA" id="ARBA00022884"/>
    </source>
</evidence>
<organism evidence="9 10">
    <name type="scientific">Chytriomyces confervae</name>
    <dbReference type="NCBI Taxonomy" id="246404"/>
    <lineage>
        <taxon>Eukaryota</taxon>
        <taxon>Fungi</taxon>
        <taxon>Fungi incertae sedis</taxon>
        <taxon>Chytridiomycota</taxon>
        <taxon>Chytridiomycota incertae sedis</taxon>
        <taxon>Chytridiomycetes</taxon>
        <taxon>Chytridiales</taxon>
        <taxon>Chytriomycetaceae</taxon>
        <taxon>Chytriomyces</taxon>
    </lineage>
</organism>
<feature type="compositionally biased region" description="Acidic residues" evidence="6">
    <location>
        <begin position="30"/>
        <end position="47"/>
    </location>
</feature>
<keyword evidence="3 5" id="KW-0694">RNA-binding</keyword>
<keyword evidence="10" id="KW-1185">Reference proteome</keyword>
<dbReference type="STRING" id="246404.A0A507CZA2"/>
<keyword evidence="5" id="KW-0687">Ribonucleoprotein</keyword>
<dbReference type="EMBL" id="QEAP01001492">
    <property type="protein sequence ID" value="TPX44398.1"/>
    <property type="molecule type" value="Genomic_DNA"/>
</dbReference>
<dbReference type="InterPro" id="IPR035082">
    <property type="entry name" value="Nrap_D1"/>
</dbReference>
<comment type="subcellular location">
    <subcellularLocation>
        <location evidence="1 5">Nucleus</location>
        <location evidence="1 5">Nucleolus</location>
    </subcellularLocation>
</comment>
<proteinExistence type="inferred from homology"/>
<dbReference type="Pfam" id="PF03813">
    <property type="entry name" value="Nrap"/>
    <property type="match status" value="1"/>
</dbReference>
<dbReference type="OrthoDB" id="10251401at2759"/>
<feature type="domain" description="Nrap protein" evidence="8">
    <location>
        <begin position="367"/>
        <end position="449"/>
    </location>
</feature>
<dbReference type="InterPro" id="IPR035367">
    <property type="entry name" value="Nrap_D2"/>
</dbReference>
<protein>
    <recommendedName>
        <fullName evidence="5">U3 small nucleolar RNA-associated protein 22</fullName>
    </recommendedName>
</protein>
<evidence type="ECO:0000259" key="8">
    <source>
        <dbReference type="Pfam" id="PF17403"/>
    </source>
</evidence>
<feature type="domain" description="Nrap protein" evidence="7">
    <location>
        <begin position="213"/>
        <end position="362"/>
    </location>
</feature>
<dbReference type="Gene3D" id="1.10.1410.10">
    <property type="match status" value="2"/>
</dbReference>
<evidence type="ECO:0000256" key="6">
    <source>
        <dbReference type="SAM" id="MobiDB-lite"/>
    </source>
</evidence>
<comment type="similarity">
    <text evidence="2 5">Belongs to the NRAP family.</text>
</comment>
<name>A0A507CZA2_9FUNG</name>
<keyword evidence="5" id="KW-0698">rRNA processing</keyword>
<dbReference type="GO" id="GO:0032040">
    <property type="term" value="C:small-subunit processome"/>
    <property type="evidence" value="ECO:0007669"/>
    <property type="project" value="TreeGrafter"/>
</dbReference>